<dbReference type="InterPro" id="IPR008271">
    <property type="entry name" value="Ser/Thr_kinase_AS"/>
</dbReference>
<dbReference type="Gene3D" id="1.10.510.10">
    <property type="entry name" value="Transferase(Phosphotransferase) domain 1"/>
    <property type="match status" value="1"/>
</dbReference>
<dbReference type="CDD" id="cd14335">
    <property type="entry name" value="UBA_SnRK1_plant"/>
    <property type="match status" value="1"/>
</dbReference>
<keyword evidence="7 12" id="KW-0547">Nucleotide-binding</keyword>
<evidence type="ECO:0000256" key="6">
    <source>
        <dbReference type="ARBA" id="ARBA00022679"/>
    </source>
</evidence>
<reference evidence="17" key="1">
    <citation type="submission" date="2023-08" db="EMBL/GenBank/DDBJ databases">
        <authorList>
            <person name="Chen Y."/>
            <person name="Shah S."/>
            <person name="Dougan E. K."/>
            <person name="Thang M."/>
            <person name="Chan C."/>
        </authorList>
    </citation>
    <scope>NUCLEOTIDE SEQUENCE</scope>
</reference>
<dbReference type="Pfam" id="PF02149">
    <property type="entry name" value="KA1"/>
    <property type="match status" value="1"/>
</dbReference>
<dbReference type="Proteomes" id="UP001178507">
    <property type="component" value="Unassembled WGS sequence"/>
</dbReference>
<dbReference type="FunFam" id="3.30.200.20:FF:000003">
    <property type="entry name" value="Non-specific serine/threonine protein kinase"/>
    <property type="match status" value="1"/>
</dbReference>
<accession>A0AA36HS20</accession>
<evidence type="ECO:0000256" key="3">
    <source>
        <dbReference type="ARBA" id="ARBA00012513"/>
    </source>
</evidence>
<dbReference type="PROSITE" id="PS50011">
    <property type="entry name" value="PROTEIN_KINASE_DOM"/>
    <property type="match status" value="1"/>
</dbReference>
<feature type="domain" description="KA1" evidence="16">
    <location>
        <begin position="567"/>
        <end position="616"/>
    </location>
</feature>
<comment type="catalytic activity">
    <reaction evidence="11">
        <text>L-seryl-[protein] + ATP = O-phospho-L-seryl-[protein] + ADP + H(+)</text>
        <dbReference type="Rhea" id="RHEA:17989"/>
        <dbReference type="Rhea" id="RHEA-COMP:9863"/>
        <dbReference type="Rhea" id="RHEA-COMP:11604"/>
        <dbReference type="ChEBI" id="CHEBI:15378"/>
        <dbReference type="ChEBI" id="CHEBI:29999"/>
        <dbReference type="ChEBI" id="CHEBI:30616"/>
        <dbReference type="ChEBI" id="CHEBI:83421"/>
        <dbReference type="ChEBI" id="CHEBI:456216"/>
        <dbReference type="EC" id="2.7.11.1"/>
    </reaction>
</comment>
<dbReference type="GO" id="GO:0004674">
    <property type="term" value="F:protein serine/threonine kinase activity"/>
    <property type="evidence" value="ECO:0007669"/>
    <property type="project" value="UniProtKB-KW"/>
</dbReference>
<evidence type="ECO:0000313" key="17">
    <source>
        <dbReference type="EMBL" id="CAJ1373612.1"/>
    </source>
</evidence>
<dbReference type="PROSITE" id="PS00107">
    <property type="entry name" value="PROTEIN_KINASE_ATP"/>
    <property type="match status" value="1"/>
</dbReference>
<sequence length="616" mass="68567">MAESRTSRAKSIGHYVLMKTIGEGTFGKVKLGTHILTGERVAVKVLEKERIQELADVERVAREIHILKLIRRCRHIIQLYEIIETPRQLYLIMEYAPGGELFDYIVEHGRAEEKDACRFLHQILAGVERVHQTNVVHRDMKPENLLLDERECIKIVDFGLSNTFQDEQLLQTACGSPCYAAPEMIAGNQYFPPMVDVWSCGVILFALVCGFLPFEDQNHAELYKKILNAEYEVPNFISKDVVNLIAGMLTTDPEKRMTLVDIRNHKWYRQIPEASLKDREDDSLDEAILDQLDSYGFPREYAIKCLQSNKHNHVTTTYYLIKENQLRSEDAGLAAKRTIADIDATCFEDFAAYASPAVAVAMVATPSRGSRAGEESASKPGEDGCAMPEACQTSRSKAGAGPSPRGGRNGHSRSTGPPASGARRPAERSGAWASPRPRGGYSCDRVGGPPRRRPNSTDPAPFARRLCSPWGTSRGGYSATSGELLDSEYEVSPPPDKINSARDRYSSPRPASYGVPPAAWRLGVQKARHCDEVSYNISQAPRQVMQEVTRALSSHGISFQQISSYVVRCQSQGVRFQAEIMQADQGGEFLLRFRKASGDVRSYKDLCARLLTSMNL</sequence>
<evidence type="ECO:0000256" key="1">
    <source>
        <dbReference type="ARBA" id="ARBA00004496"/>
    </source>
</evidence>
<dbReference type="EMBL" id="CAUJNA010000204">
    <property type="protein sequence ID" value="CAJ1373612.1"/>
    <property type="molecule type" value="Genomic_DNA"/>
</dbReference>
<evidence type="ECO:0000256" key="12">
    <source>
        <dbReference type="PROSITE-ProRule" id="PRU10141"/>
    </source>
</evidence>
<comment type="caution">
    <text evidence="17">The sequence shown here is derived from an EMBL/GenBank/DDBJ whole genome shotgun (WGS) entry which is preliminary data.</text>
</comment>
<keyword evidence="6" id="KW-0808">Transferase</keyword>
<evidence type="ECO:0000256" key="9">
    <source>
        <dbReference type="ARBA" id="ARBA00022840"/>
    </source>
</evidence>
<comment type="similarity">
    <text evidence="2">Belongs to the protein kinase superfamily. CAMK Ser/Thr protein kinase family. SNF1 subfamily.</text>
</comment>
<dbReference type="SUPFAM" id="SSF46934">
    <property type="entry name" value="UBA-like"/>
    <property type="match status" value="1"/>
</dbReference>
<dbReference type="PROSITE" id="PS00108">
    <property type="entry name" value="PROTEIN_KINASE_ST"/>
    <property type="match status" value="1"/>
</dbReference>
<dbReference type="Pfam" id="PF00069">
    <property type="entry name" value="Pkinase"/>
    <property type="match status" value="1"/>
</dbReference>
<evidence type="ECO:0000256" key="13">
    <source>
        <dbReference type="SAM" id="MobiDB-lite"/>
    </source>
</evidence>
<protein>
    <recommendedName>
        <fullName evidence="3">non-specific serine/threonine protein kinase</fullName>
        <ecNumber evidence="3">2.7.11.1</ecNumber>
    </recommendedName>
</protein>
<dbReference type="FunFam" id="1.10.510.10:FF:001222">
    <property type="entry name" value="Serine/threonine-protein kinase ppk25"/>
    <property type="match status" value="1"/>
</dbReference>
<evidence type="ECO:0000256" key="11">
    <source>
        <dbReference type="ARBA" id="ARBA00048679"/>
    </source>
</evidence>
<keyword evidence="5" id="KW-0723">Serine/threonine-protein kinase</keyword>
<dbReference type="PROSITE" id="PS50030">
    <property type="entry name" value="UBA"/>
    <property type="match status" value="1"/>
</dbReference>
<dbReference type="CDD" id="cd14003">
    <property type="entry name" value="STKc_AMPK-like"/>
    <property type="match status" value="1"/>
</dbReference>
<evidence type="ECO:0000256" key="4">
    <source>
        <dbReference type="ARBA" id="ARBA00022490"/>
    </source>
</evidence>
<dbReference type="InterPro" id="IPR011009">
    <property type="entry name" value="Kinase-like_dom_sf"/>
</dbReference>
<evidence type="ECO:0000313" key="18">
    <source>
        <dbReference type="Proteomes" id="UP001178507"/>
    </source>
</evidence>
<feature type="region of interest" description="Disordered" evidence="13">
    <location>
        <begin position="368"/>
        <end position="510"/>
    </location>
</feature>
<feature type="binding site" evidence="12">
    <location>
        <position position="44"/>
    </location>
    <ligand>
        <name>ATP</name>
        <dbReference type="ChEBI" id="CHEBI:30616"/>
    </ligand>
</feature>
<feature type="domain" description="UBA" evidence="15">
    <location>
        <begin position="283"/>
        <end position="323"/>
    </location>
</feature>
<name>A0AA36HS20_9DINO</name>
<organism evidence="17 18">
    <name type="scientific">Effrenium voratum</name>
    <dbReference type="NCBI Taxonomy" id="2562239"/>
    <lineage>
        <taxon>Eukaryota</taxon>
        <taxon>Sar</taxon>
        <taxon>Alveolata</taxon>
        <taxon>Dinophyceae</taxon>
        <taxon>Suessiales</taxon>
        <taxon>Symbiodiniaceae</taxon>
        <taxon>Effrenium</taxon>
    </lineage>
</organism>
<feature type="compositionally biased region" description="Basic and acidic residues" evidence="13">
    <location>
        <begin position="371"/>
        <end position="382"/>
    </location>
</feature>
<dbReference type="PROSITE" id="PS50032">
    <property type="entry name" value="KA1"/>
    <property type="match status" value="1"/>
</dbReference>
<keyword evidence="9 12" id="KW-0067">ATP-binding</keyword>
<evidence type="ECO:0000256" key="8">
    <source>
        <dbReference type="ARBA" id="ARBA00022777"/>
    </source>
</evidence>
<dbReference type="Gene3D" id="3.30.310.80">
    <property type="entry name" value="Kinase associated domain 1, KA1"/>
    <property type="match status" value="1"/>
</dbReference>
<keyword evidence="18" id="KW-1185">Reference proteome</keyword>
<dbReference type="SUPFAM" id="SSF103243">
    <property type="entry name" value="KA1-like"/>
    <property type="match status" value="1"/>
</dbReference>
<evidence type="ECO:0000259" key="14">
    <source>
        <dbReference type="PROSITE" id="PS50011"/>
    </source>
</evidence>
<dbReference type="InterPro" id="IPR015940">
    <property type="entry name" value="UBA"/>
</dbReference>
<dbReference type="SUPFAM" id="SSF56112">
    <property type="entry name" value="Protein kinase-like (PK-like)"/>
    <property type="match status" value="1"/>
</dbReference>
<evidence type="ECO:0000256" key="10">
    <source>
        <dbReference type="ARBA" id="ARBA00047899"/>
    </source>
</evidence>
<feature type="domain" description="Protein kinase" evidence="14">
    <location>
        <begin position="15"/>
        <end position="268"/>
    </location>
</feature>
<comment type="subcellular location">
    <subcellularLocation>
        <location evidence="1">Cytoplasm</location>
    </subcellularLocation>
</comment>
<dbReference type="InterPro" id="IPR000719">
    <property type="entry name" value="Prot_kinase_dom"/>
</dbReference>
<dbReference type="AlphaFoldDB" id="A0AA36HS20"/>
<keyword evidence="8" id="KW-0418">Kinase</keyword>
<dbReference type="SMART" id="SM00220">
    <property type="entry name" value="S_TKc"/>
    <property type="match status" value="1"/>
</dbReference>
<evidence type="ECO:0000256" key="7">
    <source>
        <dbReference type="ARBA" id="ARBA00022741"/>
    </source>
</evidence>
<evidence type="ECO:0000256" key="2">
    <source>
        <dbReference type="ARBA" id="ARBA00006234"/>
    </source>
</evidence>
<dbReference type="GO" id="GO:0005737">
    <property type="term" value="C:cytoplasm"/>
    <property type="evidence" value="ECO:0007669"/>
    <property type="project" value="UniProtKB-SubCell"/>
</dbReference>
<dbReference type="InterPro" id="IPR001772">
    <property type="entry name" value="KA1_dom"/>
</dbReference>
<comment type="catalytic activity">
    <reaction evidence="10">
        <text>L-threonyl-[protein] + ATP = O-phospho-L-threonyl-[protein] + ADP + H(+)</text>
        <dbReference type="Rhea" id="RHEA:46608"/>
        <dbReference type="Rhea" id="RHEA-COMP:11060"/>
        <dbReference type="Rhea" id="RHEA-COMP:11605"/>
        <dbReference type="ChEBI" id="CHEBI:15378"/>
        <dbReference type="ChEBI" id="CHEBI:30013"/>
        <dbReference type="ChEBI" id="CHEBI:30616"/>
        <dbReference type="ChEBI" id="CHEBI:61977"/>
        <dbReference type="ChEBI" id="CHEBI:456216"/>
        <dbReference type="EC" id="2.7.11.1"/>
    </reaction>
</comment>
<dbReference type="InterPro" id="IPR009060">
    <property type="entry name" value="UBA-like_sf"/>
</dbReference>
<gene>
    <name evidence="17" type="ORF">EVOR1521_LOCUS3378</name>
</gene>
<dbReference type="PANTHER" id="PTHR24346:SF82">
    <property type="entry name" value="KP78A-RELATED"/>
    <property type="match status" value="1"/>
</dbReference>
<evidence type="ECO:0000256" key="5">
    <source>
        <dbReference type="ARBA" id="ARBA00022527"/>
    </source>
</evidence>
<dbReference type="EC" id="2.7.11.1" evidence="3"/>
<dbReference type="GO" id="GO:0035556">
    <property type="term" value="P:intracellular signal transduction"/>
    <property type="evidence" value="ECO:0007669"/>
    <property type="project" value="TreeGrafter"/>
</dbReference>
<evidence type="ECO:0000259" key="15">
    <source>
        <dbReference type="PROSITE" id="PS50030"/>
    </source>
</evidence>
<dbReference type="InterPro" id="IPR028375">
    <property type="entry name" value="KA1/Ssp2_C"/>
</dbReference>
<proteinExistence type="inferred from homology"/>
<keyword evidence="4" id="KW-0963">Cytoplasm</keyword>
<dbReference type="PANTHER" id="PTHR24346">
    <property type="entry name" value="MAP/MICROTUBULE AFFINITY-REGULATING KINASE"/>
    <property type="match status" value="1"/>
</dbReference>
<evidence type="ECO:0000259" key="16">
    <source>
        <dbReference type="PROSITE" id="PS50032"/>
    </source>
</evidence>
<dbReference type="GO" id="GO:0005524">
    <property type="term" value="F:ATP binding"/>
    <property type="evidence" value="ECO:0007669"/>
    <property type="project" value="UniProtKB-UniRule"/>
</dbReference>
<dbReference type="InterPro" id="IPR017441">
    <property type="entry name" value="Protein_kinase_ATP_BS"/>
</dbReference>